<keyword evidence="1" id="KW-0812">Transmembrane</keyword>
<reference evidence="2 3" key="1">
    <citation type="submission" date="2023-07" db="EMBL/GenBank/DDBJ databases">
        <title>Sorghum-associated microbial communities from plants grown in Nebraska, USA.</title>
        <authorList>
            <person name="Schachtman D."/>
        </authorList>
    </citation>
    <scope>NUCLEOTIDE SEQUENCE [LARGE SCALE GENOMIC DNA]</scope>
    <source>
        <strain evidence="2 3">DS1314</strain>
    </source>
</reference>
<proteinExistence type="predicted"/>
<dbReference type="Proteomes" id="UP001233836">
    <property type="component" value="Unassembled WGS sequence"/>
</dbReference>
<evidence type="ECO:0000313" key="3">
    <source>
        <dbReference type="Proteomes" id="UP001233836"/>
    </source>
</evidence>
<comment type="caution">
    <text evidence="2">The sequence shown here is derived from an EMBL/GenBank/DDBJ whole genome shotgun (WGS) entry which is preliminary data.</text>
</comment>
<feature type="transmembrane region" description="Helical" evidence="1">
    <location>
        <begin position="240"/>
        <end position="258"/>
    </location>
</feature>
<gene>
    <name evidence="2" type="ORF">J2T19_004111</name>
</gene>
<dbReference type="SUPFAM" id="SSF47413">
    <property type="entry name" value="lambda repressor-like DNA-binding domains"/>
    <property type="match status" value="1"/>
</dbReference>
<dbReference type="RefSeq" id="WP_307218925.1">
    <property type="nucleotide sequence ID" value="NZ_JAUSTI010000012.1"/>
</dbReference>
<dbReference type="InterPro" id="IPR010982">
    <property type="entry name" value="Lambda_DNA-bd_dom_sf"/>
</dbReference>
<accession>A0ABT9WHD8</accession>
<organism evidence="2 3">
    <name type="scientific">Paenibacillus tundrae</name>
    <dbReference type="NCBI Taxonomy" id="528187"/>
    <lineage>
        <taxon>Bacteria</taxon>
        <taxon>Bacillati</taxon>
        <taxon>Bacillota</taxon>
        <taxon>Bacilli</taxon>
        <taxon>Bacillales</taxon>
        <taxon>Paenibacillaceae</taxon>
        <taxon>Paenibacillus</taxon>
    </lineage>
</organism>
<evidence type="ECO:0000256" key="1">
    <source>
        <dbReference type="SAM" id="Phobius"/>
    </source>
</evidence>
<keyword evidence="1" id="KW-1133">Transmembrane helix</keyword>
<keyword evidence="3" id="KW-1185">Reference proteome</keyword>
<keyword evidence="1" id="KW-0472">Membrane</keyword>
<protein>
    <submittedName>
        <fullName evidence="2">Tetratricopeptide (TPR) repeat protein</fullName>
    </submittedName>
</protein>
<sequence length="460" mass="53161">MNSLTTIRDHFEDYLKSKHMTLNSFSELSGINSGTLSSTLSGQRPIGVQQLDRLTAGMELPEGYFYDLYINECFVNTNPDWRRIGPFLKRCAELGRVECIEATVKLLMDNLSYAPLLFELAEQLYAEGRLEAAKPLYFCVAESEKMQHSERLALSQYRLFSIGLCKDQQKNLSLATQFEFFVDRLDEPYQLDGLNDLINVYASLRRWDKLLELGEKLRLKSMINYNLYGRAKRDNAKKESISYVLYSYLVIGSAYFYLGNYKMALDYVEQYNHPTWVNSPNQAEQIVIQQFSEWAEANRFMYMLRDGQVYVLNDYLNFISSREHEVFPALCEIVAAANEFELNIDEVLNQYESLILYKDQSNQVGKVSSQLTGDRYVRLLLGLGTYHLRKKNYVKGFESLLDSLACSIEINSGVSMLKCIGVFEKYRTHATDTVISRYQNLIGEVQNLNDKKISFDYSDL</sequence>
<name>A0ABT9WHD8_9BACL</name>
<evidence type="ECO:0000313" key="2">
    <source>
        <dbReference type="EMBL" id="MDQ0172621.1"/>
    </source>
</evidence>
<dbReference type="EMBL" id="JAUSTI010000012">
    <property type="protein sequence ID" value="MDQ0172621.1"/>
    <property type="molecule type" value="Genomic_DNA"/>
</dbReference>
<dbReference type="Gene3D" id="1.10.260.40">
    <property type="entry name" value="lambda repressor-like DNA-binding domains"/>
    <property type="match status" value="1"/>
</dbReference>